<feature type="region of interest" description="Disordered" evidence="1">
    <location>
        <begin position="37"/>
        <end position="61"/>
    </location>
</feature>
<evidence type="ECO:0000313" key="2">
    <source>
        <dbReference type="EMBL" id="KAJ8514010.1"/>
    </source>
</evidence>
<keyword evidence="3" id="KW-1185">Reference proteome</keyword>
<comment type="caution">
    <text evidence="2">The sequence shown here is derived from an EMBL/GenBank/DDBJ whole genome shotgun (WGS) entry which is preliminary data.</text>
</comment>
<proteinExistence type="predicted"/>
<dbReference type="AlphaFoldDB" id="A0AAV8S3S1"/>
<dbReference type="Proteomes" id="UP001222027">
    <property type="component" value="Unassembled WGS sequence"/>
</dbReference>
<protein>
    <submittedName>
        <fullName evidence="2">Uncharacterized protein</fullName>
    </submittedName>
</protein>
<evidence type="ECO:0000256" key="1">
    <source>
        <dbReference type="SAM" id="MobiDB-lite"/>
    </source>
</evidence>
<name>A0AAV8S3S1_ENSVE</name>
<gene>
    <name evidence="2" type="ORF">OPV22_004444</name>
</gene>
<organism evidence="2 3">
    <name type="scientific">Ensete ventricosum</name>
    <name type="common">Abyssinian banana</name>
    <name type="synonym">Musa ensete</name>
    <dbReference type="NCBI Taxonomy" id="4639"/>
    <lineage>
        <taxon>Eukaryota</taxon>
        <taxon>Viridiplantae</taxon>
        <taxon>Streptophyta</taxon>
        <taxon>Embryophyta</taxon>
        <taxon>Tracheophyta</taxon>
        <taxon>Spermatophyta</taxon>
        <taxon>Magnoliopsida</taxon>
        <taxon>Liliopsida</taxon>
        <taxon>Zingiberales</taxon>
        <taxon>Musaceae</taxon>
        <taxon>Ensete</taxon>
    </lineage>
</organism>
<dbReference type="EMBL" id="JAQQAF010000001">
    <property type="protein sequence ID" value="KAJ8514010.1"/>
    <property type="molecule type" value="Genomic_DNA"/>
</dbReference>
<sequence>MSRIGESGGCFRCLDSEQIDIADRVLAGRRNLLPAAAASSSREVVSSPKRPLRPWQSSRVTAGGKLTEKKHYALVVESGDRR</sequence>
<evidence type="ECO:0000313" key="3">
    <source>
        <dbReference type="Proteomes" id="UP001222027"/>
    </source>
</evidence>
<accession>A0AAV8S3S1</accession>
<reference evidence="2 3" key="1">
    <citation type="submission" date="2022-12" db="EMBL/GenBank/DDBJ databases">
        <title>Chromosome-scale assembly of the Ensete ventricosum genome.</title>
        <authorList>
            <person name="Dussert Y."/>
            <person name="Stocks J."/>
            <person name="Wendawek A."/>
            <person name="Woldeyes F."/>
            <person name="Nichols R.A."/>
            <person name="Borrell J.S."/>
        </authorList>
    </citation>
    <scope>NUCLEOTIDE SEQUENCE [LARGE SCALE GENOMIC DNA]</scope>
    <source>
        <strain evidence="3">cv. Maze</strain>
        <tissue evidence="2">Seeds</tissue>
    </source>
</reference>